<proteinExistence type="predicted"/>
<organism evidence="1 2">
    <name type="scientific">Caballeronia sordidicola</name>
    <name type="common">Burkholderia sordidicola</name>
    <dbReference type="NCBI Taxonomy" id="196367"/>
    <lineage>
        <taxon>Bacteria</taxon>
        <taxon>Pseudomonadati</taxon>
        <taxon>Pseudomonadota</taxon>
        <taxon>Betaproteobacteria</taxon>
        <taxon>Burkholderiales</taxon>
        <taxon>Burkholderiaceae</taxon>
        <taxon>Caballeronia</taxon>
    </lineage>
</organism>
<comment type="caution">
    <text evidence="1">The sequence shown here is derived from an EMBL/GenBank/DDBJ whole genome shotgun (WGS) entry which is preliminary data.</text>
</comment>
<name>A0A242MM17_CABSO</name>
<accession>A0A242MM17</accession>
<reference evidence="1 2" key="1">
    <citation type="submission" date="2017-03" db="EMBL/GenBank/DDBJ databases">
        <title>Genome analysis of strain PAMC 26510.</title>
        <authorList>
            <person name="Oh H.-M."/>
            <person name="Yang J.-A."/>
        </authorList>
    </citation>
    <scope>NUCLEOTIDE SEQUENCE [LARGE SCALE GENOMIC DNA]</scope>
    <source>
        <strain evidence="1 2">PAMC 26510</strain>
    </source>
</reference>
<dbReference type="Proteomes" id="UP000194546">
    <property type="component" value="Unassembled WGS sequence"/>
</dbReference>
<dbReference type="AlphaFoldDB" id="A0A242MM17"/>
<evidence type="ECO:0000313" key="1">
    <source>
        <dbReference type="EMBL" id="OTP72366.1"/>
    </source>
</evidence>
<gene>
    <name evidence="1" type="ORF">PAMC26510_21305</name>
</gene>
<dbReference type="EMBL" id="NBTY01000113">
    <property type="protein sequence ID" value="OTP72366.1"/>
    <property type="molecule type" value="Genomic_DNA"/>
</dbReference>
<sequence length="45" mass="4969">MLRLEESFAAPKSSRKAIALDEPTIDALADRIAASLDDKTKRPKK</sequence>
<evidence type="ECO:0000313" key="2">
    <source>
        <dbReference type="Proteomes" id="UP000194546"/>
    </source>
</evidence>
<protein>
    <submittedName>
        <fullName evidence="1">Uncharacterized protein</fullName>
    </submittedName>
</protein>